<comment type="cofactor">
    <cofactor evidence="1 6">
        <name>FAD</name>
        <dbReference type="ChEBI" id="CHEBI:57692"/>
    </cofactor>
</comment>
<dbReference type="AlphaFoldDB" id="A0A2S9MNG7"/>
<keyword evidence="5" id="KW-0520">NAD</keyword>
<dbReference type="PROSITE" id="PS00623">
    <property type="entry name" value="GMC_OXRED_1"/>
    <property type="match status" value="1"/>
</dbReference>
<dbReference type="PROSITE" id="PS00624">
    <property type="entry name" value="GMC_OXRED_2"/>
    <property type="match status" value="1"/>
</dbReference>
<dbReference type="InterPro" id="IPR000172">
    <property type="entry name" value="GMC_OxRdtase_N"/>
</dbReference>
<comment type="similarity">
    <text evidence="2 7">Belongs to the GMC oxidoreductase family.</text>
</comment>
<dbReference type="Gene3D" id="3.30.410.40">
    <property type="match status" value="1"/>
</dbReference>
<evidence type="ECO:0000259" key="8">
    <source>
        <dbReference type="PROSITE" id="PS00623"/>
    </source>
</evidence>
<name>A0A2S9MNG7_9BURK</name>
<evidence type="ECO:0000259" key="9">
    <source>
        <dbReference type="PROSITE" id="PS00624"/>
    </source>
</evidence>
<evidence type="ECO:0000256" key="3">
    <source>
        <dbReference type="ARBA" id="ARBA00022630"/>
    </source>
</evidence>
<dbReference type="InterPro" id="IPR012132">
    <property type="entry name" value="GMC_OxRdtase"/>
</dbReference>
<keyword evidence="4 6" id="KW-0274">FAD</keyword>
<evidence type="ECO:0000313" key="10">
    <source>
        <dbReference type="EMBL" id="PRF60312.1"/>
    </source>
</evidence>
<dbReference type="GO" id="GO:0016614">
    <property type="term" value="F:oxidoreductase activity, acting on CH-OH group of donors"/>
    <property type="evidence" value="ECO:0007669"/>
    <property type="project" value="InterPro"/>
</dbReference>
<dbReference type="SUPFAM" id="SSF51905">
    <property type="entry name" value="FAD/NAD(P)-binding domain"/>
    <property type="match status" value="1"/>
</dbReference>
<organism evidence="10 11">
    <name type="scientific">Burkholderia multivorans</name>
    <dbReference type="NCBI Taxonomy" id="87883"/>
    <lineage>
        <taxon>Bacteria</taxon>
        <taxon>Pseudomonadati</taxon>
        <taxon>Pseudomonadota</taxon>
        <taxon>Betaproteobacteria</taxon>
        <taxon>Burkholderiales</taxon>
        <taxon>Burkholderiaceae</taxon>
        <taxon>Burkholderia</taxon>
        <taxon>Burkholderia cepacia complex</taxon>
    </lineage>
</organism>
<evidence type="ECO:0000256" key="7">
    <source>
        <dbReference type="RuleBase" id="RU003968"/>
    </source>
</evidence>
<dbReference type="PIRSF" id="PIRSF000137">
    <property type="entry name" value="Alcohol_oxidase"/>
    <property type="match status" value="1"/>
</dbReference>
<evidence type="ECO:0000256" key="4">
    <source>
        <dbReference type="ARBA" id="ARBA00022827"/>
    </source>
</evidence>
<evidence type="ECO:0000256" key="6">
    <source>
        <dbReference type="PIRSR" id="PIRSR000137-2"/>
    </source>
</evidence>
<proteinExistence type="inferred from homology"/>
<comment type="caution">
    <text evidence="10">The sequence shown here is derived from an EMBL/GenBank/DDBJ whole genome shotgun (WGS) entry which is preliminary data.</text>
</comment>
<sequence>MHAVGQTHIRGFFMSKQQSGETAVQSSPTDRRRFLNRVLDTGAASLMAMALPAIAADGDAATQRSPRFDAAPANNASFDYVIVGAGSAGSVLARRLVDAGMRVLVLEAGPPDTLAAIHDPTKAAFLWHTPVDWSFTTRAQSHSLDTTVYWPRGKTLGGSSSINGMMYVRGLPVDYDNWVAAGATGWGWKDVQPYFRKSERCHATGLSAAHGTDGLLDVTQPEPTPLARAFVDASVQAGLRHVIDYNDGEDSSGVSFPQFTITPAGERASAWECYVRPIAASDRLTVLTGAQVLNVVIEKGVATGVRYLHDGKPLHVRAVREVLLSAGSIMSPAILMHSGIGPASQLRKLGIKVVADVPGVGANLHDHLVCPLLWSSRRPVAMGGTSGMNAHLFHKSHPSLAAPDTQSLLFTMPVPVPDYPKVEQGFTLYAGLDRPYSRGRLWLRSANPLDKPALDPNIYADRRDLDAMLAKIAVLRDVMAQPALKDWRGEEVAPGRHVAGGDALRRYVEKNTGSYHHQVGTARMGRADDPAAVLDASLQVRGVERLRVVDASAMPIVPTGNTNAPTIMLAERASDMILARRS</sequence>
<feature type="binding site" evidence="6">
    <location>
        <position position="292"/>
    </location>
    <ligand>
        <name>FAD</name>
        <dbReference type="ChEBI" id="CHEBI:57692"/>
    </ligand>
</feature>
<dbReference type="Gene3D" id="3.50.50.60">
    <property type="entry name" value="FAD/NAD(P)-binding domain"/>
    <property type="match status" value="1"/>
</dbReference>
<feature type="domain" description="Glucose-methanol-choline oxidoreductase N-terminal" evidence="8">
    <location>
        <begin position="153"/>
        <end position="176"/>
    </location>
</feature>
<gene>
    <name evidence="10" type="ORF">C6Q15_15390</name>
</gene>
<dbReference type="PANTHER" id="PTHR11552:SF147">
    <property type="entry name" value="CHOLINE DEHYDROGENASE, MITOCHONDRIAL"/>
    <property type="match status" value="1"/>
</dbReference>
<dbReference type="Proteomes" id="UP000238982">
    <property type="component" value="Unassembled WGS sequence"/>
</dbReference>
<dbReference type="EMBL" id="PVGH01000060">
    <property type="protein sequence ID" value="PRF60312.1"/>
    <property type="molecule type" value="Genomic_DNA"/>
</dbReference>
<feature type="domain" description="Glucose-methanol-choline oxidoreductase N-terminal" evidence="9">
    <location>
        <begin position="327"/>
        <end position="341"/>
    </location>
</feature>
<feature type="binding site" evidence="6">
    <location>
        <position position="515"/>
    </location>
    <ligand>
        <name>substrate</name>
    </ligand>
</feature>
<evidence type="ECO:0000256" key="5">
    <source>
        <dbReference type="ARBA" id="ARBA00023027"/>
    </source>
</evidence>
<accession>A0A2S9MNG7</accession>
<protein>
    <submittedName>
        <fullName evidence="10">Choline dehydrogenase</fullName>
    </submittedName>
</protein>
<dbReference type="PANTHER" id="PTHR11552">
    <property type="entry name" value="GLUCOSE-METHANOL-CHOLINE GMC OXIDOREDUCTASE"/>
    <property type="match status" value="1"/>
</dbReference>
<reference evidence="10 11" key="1">
    <citation type="submission" date="2018-03" db="EMBL/GenBank/DDBJ databases">
        <authorList>
            <person name="Keele B.F."/>
        </authorList>
    </citation>
    <scope>NUCLEOTIDE SEQUENCE [LARGE SCALE GENOMIC DNA]</scope>
    <source>
        <strain evidence="10 11">AU19729</strain>
    </source>
</reference>
<dbReference type="InterPro" id="IPR007867">
    <property type="entry name" value="GMC_OxRtase_C"/>
</dbReference>
<evidence type="ECO:0000256" key="1">
    <source>
        <dbReference type="ARBA" id="ARBA00001974"/>
    </source>
</evidence>
<evidence type="ECO:0000313" key="11">
    <source>
        <dbReference type="Proteomes" id="UP000238982"/>
    </source>
</evidence>
<dbReference type="SUPFAM" id="SSF54373">
    <property type="entry name" value="FAD-linked reductases, C-terminal domain"/>
    <property type="match status" value="1"/>
</dbReference>
<keyword evidence="3 7" id="KW-0285">Flavoprotein</keyword>
<dbReference type="GO" id="GO:0050660">
    <property type="term" value="F:flavin adenine dinucleotide binding"/>
    <property type="evidence" value="ECO:0007669"/>
    <property type="project" value="InterPro"/>
</dbReference>
<dbReference type="Pfam" id="PF00732">
    <property type="entry name" value="GMC_oxred_N"/>
    <property type="match status" value="1"/>
</dbReference>
<evidence type="ECO:0000256" key="2">
    <source>
        <dbReference type="ARBA" id="ARBA00010790"/>
    </source>
</evidence>
<dbReference type="Pfam" id="PF05199">
    <property type="entry name" value="GMC_oxred_C"/>
    <property type="match status" value="1"/>
</dbReference>
<dbReference type="InterPro" id="IPR036188">
    <property type="entry name" value="FAD/NAD-bd_sf"/>
</dbReference>